<feature type="compositionally biased region" description="Basic and acidic residues" evidence="6">
    <location>
        <begin position="413"/>
        <end position="430"/>
    </location>
</feature>
<dbReference type="GO" id="GO:0005739">
    <property type="term" value="C:mitochondrion"/>
    <property type="evidence" value="ECO:0007669"/>
    <property type="project" value="UniProtKB-SubCell"/>
</dbReference>
<dbReference type="EMBL" id="CP138895">
    <property type="protein sequence ID" value="WPK24634.1"/>
    <property type="molecule type" value="Genomic_DNA"/>
</dbReference>
<evidence type="ECO:0000256" key="6">
    <source>
        <dbReference type="SAM" id="MobiDB-lite"/>
    </source>
</evidence>
<evidence type="ECO:0000256" key="4">
    <source>
        <dbReference type="ARBA" id="ARBA00022946"/>
    </source>
</evidence>
<dbReference type="RefSeq" id="XP_062877017.1">
    <property type="nucleotide sequence ID" value="XM_063020947.1"/>
</dbReference>
<keyword evidence="5" id="KW-0496">Mitochondrion</keyword>
<dbReference type="GeneID" id="88172979"/>
<organism evidence="7 8">
    <name type="scientific">Australozyma saopauloensis</name>
    <dbReference type="NCBI Taxonomy" id="291208"/>
    <lineage>
        <taxon>Eukaryota</taxon>
        <taxon>Fungi</taxon>
        <taxon>Dikarya</taxon>
        <taxon>Ascomycota</taxon>
        <taxon>Saccharomycotina</taxon>
        <taxon>Pichiomycetes</taxon>
        <taxon>Metschnikowiaceae</taxon>
        <taxon>Australozyma</taxon>
    </lineage>
</organism>
<evidence type="ECO:0000256" key="3">
    <source>
        <dbReference type="ARBA" id="ARBA00013994"/>
    </source>
</evidence>
<dbReference type="InterPro" id="IPR029427">
    <property type="entry name" value="AIM23"/>
</dbReference>
<keyword evidence="4" id="KW-0809">Transit peptide</keyword>
<sequence>MFPSLCLANSRRYICSLRTLNASKQSTPFELLLKGTLGASRPNRFSAKYGSNKPVNPPSSQSNRQSKNGQSNQQQSSQFAGNKNRSPRVTLDHSSLSDLGIGTPRDQRPHYSNREKSGRDSGKGSGPKGKNGWSRNGRDDRRQQNQVRFENFTGSSRAQEALKQIILRVNEANTGCRVNLRDESGKLVAKHLLQITNALDLKEEGLALINIQADADLPLVKKVSVKDMIQLYSDKLAAEIEEQLIASGNARAQRVVQNRLKVERKKSAAKIVNLAWAISISDMQNQKKKEIEKRIVSGEKFSINIGGKALNFKQRKLGKTLDEVLEENGDEDSELVSPQSDLTQLNDEDYELEIRKRERVFATVELILAEHRCRTSVVGSLEKQMYVNVEPIISAEQSSTKDNSKTTQNEQLSPKELRKLKRLEKAKGTDNTKSSAAESEGNPDDMYLFKIED</sequence>
<evidence type="ECO:0000313" key="7">
    <source>
        <dbReference type="EMBL" id="WPK24634.1"/>
    </source>
</evidence>
<gene>
    <name evidence="7" type="ORF">PUMCH_001914</name>
</gene>
<evidence type="ECO:0000313" key="8">
    <source>
        <dbReference type="Proteomes" id="UP001338582"/>
    </source>
</evidence>
<comment type="similarity">
    <text evidence="2">Belongs to the AIM23 family.</text>
</comment>
<name>A0AAX4H817_9ASCO</name>
<dbReference type="AlphaFoldDB" id="A0AAX4H817"/>
<feature type="region of interest" description="Disordered" evidence="6">
    <location>
        <begin position="40"/>
        <end position="154"/>
    </location>
</feature>
<reference evidence="7 8" key="1">
    <citation type="submission" date="2023-10" db="EMBL/GenBank/DDBJ databases">
        <title>Draft Genome Sequence of Candida saopaulonensis from a very Premature Infant with Sepsis.</title>
        <authorList>
            <person name="Ning Y."/>
            <person name="Dai R."/>
            <person name="Xiao M."/>
            <person name="Xu Y."/>
            <person name="Yan Q."/>
            <person name="Zhang L."/>
        </authorList>
    </citation>
    <scope>NUCLEOTIDE SEQUENCE [LARGE SCALE GENOMIC DNA]</scope>
    <source>
        <strain evidence="7 8">19XY460</strain>
    </source>
</reference>
<protein>
    <recommendedName>
        <fullName evidence="3">Altered inheritance of mitochondria protein 23, mitochondrial</fullName>
    </recommendedName>
</protein>
<dbReference type="KEGG" id="asau:88172979"/>
<proteinExistence type="inferred from homology"/>
<evidence type="ECO:0000256" key="1">
    <source>
        <dbReference type="ARBA" id="ARBA00004173"/>
    </source>
</evidence>
<dbReference type="Pfam" id="PF14877">
    <property type="entry name" value="mIF3"/>
    <property type="match status" value="1"/>
</dbReference>
<comment type="subcellular location">
    <subcellularLocation>
        <location evidence="1">Mitochondrion</location>
    </subcellularLocation>
</comment>
<evidence type="ECO:0000256" key="2">
    <source>
        <dbReference type="ARBA" id="ARBA00008476"/>
    </source>
</evidence>
<keyword evidence="8" id="KW-1185">Reference proteome</keyword>
<feature type="compositionally biased region" description="Basic and acidic residues" evidence="6">
    <location>
        <begin position="105"/>
        <end position="122"/>
    </location>
</feature>
<feature type="region of interest" description="Disordered" evidence="6">
    <location>
        <begin position="397"/>
        <end position="453"/>
    </location>
</feature>
<evidence type="ECO:0000256" key="5">
    <source>
        <dbReference type="ARBA" id="ARBA00023128"/>
    </source>
</evidence>
<dbReference type="Proteomes" id="UP001338582">
    <property type="component" value="Chromosome 2"/>
</dbReference>
<accession>A0AAX4H817</accession>
<feature type="compositionally biased region" description="Low complexity" evidence="6">
    <location>
        <begin position="59"/>
        <end position="78"/>
    </location>
</feature>
<feature type="compositionally biased region" description="Polar residues" evidence="6">
    <location>
        <begin position="397"/>
        <end position="412"/>
    </location>
</feature>